<dbReference type="AlphaFoldDB" id="A0A1E4SCL8"/>
<keyword evidence="2" id="KW-1185">Reference proteome</keyword>
<gene>
    <name evidence="1" type="ORF">CANTADRAFT_302624</name>
</gene>
<dbReference type="Proteomes" id="UP000094285">
    <property type="component" value="Unassembled WGS sequence"/>
</dbReference>
<evidence type="ECO:0000313" key="1">
    <source>
        <dbReference type="EMBL" id="ODV77261.1"/>
    </source>
</evidence>
<accession>A0A1E4SCL8</accession>
<protein>
    <submittedName>
        <fullName evidence="1">Uncharacterized protein</fullName>
    </submittedName>
</protein>
<name>A0A1E4SCL8_9ASCO</name>
<evidence type="ECO:0000313" key="2">
    <source>
        <dbReference type="Proteomes" id="UP000094285"/>
    </source>
</evidence>
<dbReference type="EMBL" id="KV453915">
    <property type="protein sequence ID" value="ODV77261.1"/>
    <property type="molecule type" value="Genomic_DNA"/>
</dbReference>
<reference evidence="2" key="1">
    <citation type="submission" date="2016-05" db="EMBL/GenBank/DDBJ databases">
        <title>Comparative genomics of biotechnologically important yeasts.</title>
        <authorList>
            <consortium name="DOE Joint Genome Institute"/>
            <person name="Riley R."/>
            <person name="Haridas S."/>
            <person name="Wolfe K.H."/>
            <person name="Lopes M.R."/>
            <person name="Hittinger C.T."/>
            <person name="Goker M."/>
            <person name="Salamov A."/>
            <person name="Wisecaver J."/>
            <person name="Long T.M."/>
            <person name="Aerts A.L."/>
            <person name="Barry K."/>
            <person name="Choi C."/>
            <person name="Clum A."/>
            <person name="Coughlan A.Y."/>
            <person name="Deshpande S."/>
            <person name="Douglass A.P."/>
            <person name="Hanson S.J."/>
            <person name="Klenk H.-P."/>
            <person name="Labutti K."/>
            <person name="Lapidus A."/>
            <person name="Lindquist E."/>
            <person name="Lipzen A."/>
            <person name="Meier-Kolthoff J.P."/>
            <person name="Ohm R.A."/>
            <person name="Otillar R.P."/>
            <person name="Pangilinan J."/>
            <person name="Peng Y."/>
            <person name="Rokas A."/>
            <person name="Rosa C.A."/>
            <person name="Scheuner C."/>
            <person name="Sibirny A.A."/>
            <person name="Slot J.C."/>
            <person name="Stielow J.B."/>
            <person name="Sun H."/>
            <person name="Kurtzman C.P."/>
            <person name="Blackwell M."/>
            <person name="Grigoriev I.V."/>
            <person name="Jeffries T.W."/>
        </authorList>
    </citation>
    <scope>NUCLEOTIDE SEQUENCE [LARGE SCALE GENOMIC DNA]</scope>
    <source>
        <strain evidence="2">NRRL Y-17324</strain>
    </source>
</reference>
<organism evidence="1 2">
    <name type="scientific">Suhomyces tanzawaensis NRRL Y-17324</name>
    <dbReference type="NCBI Taxonomy" id="984487"/>
    <lineage>
        <taxon>Eukaryota</taxon>
        <taxon>Fungi</taxon>
        <taxon>Dikarya</taxon>
        <taxon>Ascomycota</taxon>
        <taxon>Saccharomycotina</taxon>
        <taxon>Pichiomycetes</taxon>
        <taxon>Debaryomycetaceae</taxon>
        <taxon>Suhomyces</taxon>
    </lineage>
</organism>
<proteinExistence type="predicted"/>
<dbReference type="RefSeq" id="XP_020062383.1">
    <property type="nucleotide sequence ID" value="XM_020208342.1"/>
</dbReference>
<dbReference type="GeneID" id="30982479"/>
<sequence length="64" mass="6987">MAAMSLGWLPPQTVCNKMNHPERSVRAMVHEHSRSPFGSPQLSGLLVYKLVVPNGEASKRSAAE</sequence>